<protein>
    <submittedName>
        <fullName evidence="2">Uncharacterized protein</fullName>
    </submittedName>
</protein>
<dbReference type="AlphaFoldDB" id="A0A2I0KA79"/>
<accession>A0A2I0KA79</accession>
<dbReference type="Proteomes" id="UP000233551">
    <property type="component" value="Unassembled WGS sequence"/>
</dbReference>
<evidence type="ECO:0000313" key="3">
    <source>
        <dbReference type="Proteomes" id="UP000233551"/>
    </source>
</evidence>
<keyword evidence="1" id="KW-0472">Membrane</keyword>
<organism evidence="2 3">
    <name type="scientific">Punica granatum</name>
    <name type="common">Pomegranate</name>
    <dbReference type="NCBI Taxonomy" id="22663"/>
    <lineage>
        <taxon>Eukaryota</taxon>
        <taxon>Viridiplantae</taxon>
        <taxon>Streptophyta</taxon>
        <taxon>Embryophyta</taxon>
        <taxon>Tracheophyta</taxon>
        <taxon>Spermatophyta</taxon>
        <taxon>Magnoliopsida</taxon>
        <taxon>eudicotyledons</taxon>
        <taxon>Gunneridae</taxon>
        <taxon>Pentapetalae</taxon>
        <taxon>rosids</taxon>
        <taxon>malvids</taxon>
        <taxon>Myrtales</taxon>
        <taxon>Lythraceae</taxon>
        <taxon>Punica</taxon>
    </lineage>
</organism>
<keyword evidence="1" id="KW-0812">Transmembrane</keyword>
<keyword evidence="1" id="KW-1133">Transmembrane helix</keyword>
<evidence type="ECO:0000256" key="1">
    <source>
        <dbReference type="SAM" id="Phobius"/>
    </source>
</evidence>
<evidence type="ECO:0000313" key="2">
    <source>
        <dbReference type="EMBL" id="PKI65452.1"/>
    </source>
</evidence>
<dbReference type="EMBL" id="PGOL01000751">
    <property type="protein sequence ID" value="PKI65452.1"/>
    <property type="molecule type" value="Genomic_DNA"/>
</dbReference>
<feature type="transmembrane region" description="Helical" evidence="1">
    <location>
        <begin position="31"/>
        <end position="54"/>
    </location>
</feature>
<name>A0A2I0KA79_PUNGR</name>
<reference evidence="2 3" key="1">
    <citation type="submission" date="2017-11" db="EMBL/GenBank/DDBJ databases">
        <title>De-novo sequencing of pomegranate (Punica granatum L.) genome.</title>
        <authorList>
            <person name="Akparov Z."/>
            <person name="Amiraslanov A."/>
            <person name="Hajiyeva S."/>
            <person name="Abbasov M."/>
            <person name="Kaur K."/>
            <person name="Hamwieh A."/>
            <person name="Solovyev V."/>
            <person name="Salamov A."/>
            <person name="Braich B."/>
            <person name="Kosarev P."/>
            <person name="Mahmoud A."/>
            <person name="Hajiyev E."/>
            <person name="Babayeva S."/>
            <person name="Izzatullayeva V."/>
            <person name="Mammadov A."/>
            <person name="Mammadov A."/>
            <person name="Sharifova S."/>
            <person name="Ojaghi J."/>
            <person name="Eynullazada K."/>
            <person name="Bayramov B."/>
            <person name="Abdulazimova A."/>
            <person name="Shahmuradov I."/>
        </authorList>
    </citation>
    <scope>NUCLEOTIDE SEQUENCE [LARGE SCALE GENOMIC DNA]</scope>
    <source>
        <strain evidence="3">cv. AG2017</strain>
        <tissue evidence="2">Leaf</tissue>
    </source>
</reference>
<gene>
    <name evidence="2" type="ORF">CRG98_014191</name>
</gene>
<feature type="transmembrane region" description="Helical" evidence="1">
    <location>
        <begin position="60"/>
        <end position="82"/>
    </location>
</feature>
<comment type="caution">
    <text evidence="2">The sequence shown here is derived from an EMBL/GenBank/DDBJ whole genome shotgun (WGS) entry which is preliminary data.</text>
</comment>
<sequence length="263" mass="28841">MRSDMKRGTCICNPYRILTHEIHIDFITNNIGLSIICYCCSAVFLLALIVAILIPPQSSTFPFVVSIFSTMIATLISLDVSLGTLAPEEEKGQIVQPLVLFLPSSLSDKTCTPCKLLPLLRPAESTLESFLGASSCGFCHHILEAAHLSSSMFAGLCRLVEAVVEALVVPQPGSEVGDPRFPFALPLAPHVIPFDINSKEASKPNASRFRFARDVDHHGPINRYARIANRFLDVWVYSSFGLLVRIDCFLRIYGVKTGKTSAT</sequence>
<proteinExistence type="predicted"/>
<keyword evidence="3" id="KW-1185">Reference proteome</keyword>